<dbReference type="Proteomes" id="UP000028045">
    <property type="component" value="Unassembled WGS sequence"/>
</dbReference>
<proteinExistence type="predicted"/>
<gene>
    <name evidence="1" type="ORF">S7711_10671</name>
</gene>
<name>A0A084B8E1_STACB</name>
<reference evidence="1 2" key="1">
    <citation type="journal article" date="2014" name="BMC Genomics">
        <title>Comparative genome sequencing reveals chemotype-specific gene clusters in the toxigenic black mold Stachybotrys.</title>
        <authorList>
            <person name="Semeiks J."/>
            <person name="Borek D."/>
            <person name="Otwinowski Z."/>
            <person name="Grishin N.V."/>
        </authorList>
    </citation>
    <scope>NUCLEOTIDE SEQUENCE [LARGE SCALE GENOMIC DNA]</scope>
    <source>
        <strain evidence="2">CBS 109288 / IBT 7711</strain>
    </source>
</reference>
<protein>
    <submittedName>
        <fullName evidence="1">Uncharacterized protein</fullName>
    </submittedName>
</protein>
<keyword evidence="2" id="KW-1185">Reference proteome</keyword>
<dbReference type="AlphaFoldDB" id="A0A084B8E1"/>
<dbReference type="HOGENOM" id="CLU_1817062_0_0_1"/>
<evidence type="ECO:0000313" key="1">
    <source>
        <dbReference type="EMBL" id="KEY73820.1"/>
    </source>
</evidence>
<accession>A0A084B8E1</accession>
<evidence type="ECO:0000313" key="2">
    <source>
        <dbReference type="Proteomes" id="UP000028045"/>
    </source>
</evidence>
<dbReference type="EMBL" id="KL647752">
    <property type="protein sequence ID" value="KEY73820.1"/>
    <property type="molecule type" value="Genomic_DNA"/>
</dbReference>
<organism evidence="1 2">
    <name type="scientific">Stachybotrys chartarum (strain CBS 109288 / IBT 7711)</name>
    <name type="common">Toxic black mold</name>
    <name type="synonym">Stilbospora chartarum</name>
    <dbReference type="NCBI Taxonomy" id="1280523"/>
    <lineage>
        <taxon>Eukaryota</taxon>
        <taxon>Fungi</taxon>
        <taxon>Dikarya</taxon>
        <taxon>Ascomycota</taxon>
        <taxon>Pezizomycotina</taxon>
        <taxon>Sordariomycetes</taxon>
        <taxon>Hypocreomycetidae</taxon>
        <taxon>Hypocreales</taxon>
        <taxon>Stachybotryaceae</taxon>
        <taxon>Stachybotrys</taxon>
    </lineage>
</organism>
<sequence>MSLHHIFDHLASPSSLAQPPQCSSHQQQLWQISSASAGTQDPALPSAAALAWPVTRHIGHRPLDDHMVSEAPRQTTAPVWLDGVAVVARYFGCGGETATRGGARRGFGWASSVRGLRGNEDREVGGAARCVEEWVFAAAVRG</sequence>